<proteinExistence type="predicted"/>
<evidence type="ECO:0000313" key="1">
    <source>
        <dbReference type="EMBL" id="OTF81890.1"/>
    </source>
</evidence>
<accession>A0A1Y3BLP9</accession>
<dbReference type="InterPro" id="IPR024079">
    <property type="entry name" value="MetalloPept_cat_dom_sf"/>
</dbReference>
<dbReference type="InterPro" id="IPR042089">
    <property type="entry name" value="Peptidase_M13_dom_2"/>
</dbReference>
<dbReference type="SUPFAM" id="SSF55486">
    <property type="entry name" value="Metalloproteases ('zincins'), catalytic domain"/>
    <property type="match status" value="1"/>
</dbReference>
<evidence type="ECO:0008006" key="3">
    <source>
        <dbReference type="Google" id="ProtNLM"/>
    </source>
</evidence>
<dbReference type="EMBL" id="MUJZ01011275">
    <property type="protein sequence ID" value="OTF81890.1"/>
    <property type="molecule type" value="Genomic_DNA"/>
</dbReference>
<sequence length="120" mass="13752">MEKYSFMYEDVNSTNFIQSVINISLINISRKRQYLSHELLNNEIITIPGSPDHPAMLSWPRREIIDVNAFYYFTTNGVCKSTCGAITFGSIGMILGHEMTHAFDNSGKYLQFSHSIMNLY</sequence>
<comment type="caution">
    <text evidence="1">The sequence shown here is derived from an EMBL/GenBank/DDBJ whole genome shotgun (WGS) entry which is preliminary data.</text>
</comment>
<dbReference type="Gene3D" id="1.10.1380.10">
    <property type="entry name" value="Neutral endopeptidase , domain2"/>
    <property type="match status" value="1"/>
</dbReference>
<name>A0A1Y3BLP9_EURMA</name>
<organism evidence="1 2">
    <name type="scientific">Euroglyphus maynei</name>
    <name type="common">Mayne's house dust mite</name>
    <dbReference type="NCBI Taxonomy" id="6958"/>
    <lineage>
        <taxon>Eukaryota</taxon>
        <taxon>Metazoa</taxon>
        <taxon>Ecdysozoa</taxon>
        <taxon>Arthropoda</taxon>
        <taxon>Chelicerata</taxon>
        <taxon>Arachnida</taxon>
        <taxon>Acari</taxon>
        <taxon>Acariformes</taxon>
        <taxon>Sarcoptiformes</taxon>
        <taxon>Astigmata</taxon>
        <taxon>Psoroptidia</taxon>
        <taxon>Analgoidea</taxon>
        <taxon>Pyroglyphidae</taxon>
        <taxon>Pyroglyphinae</taxon>
        <taxon>Euroglyphus</taxon>
    </lineage>
</organism>
<reference evidence="1 2" key="1">
    <citation type="submission" date="2017-03" db="EMBL/GenBank/DDBJ databases">
        <title>Genome Survey of Euroglyphus maynei.</title>
        <authorList>
            <person name="Arlian L.G."/>
            <person name="Morgan M.S."/>
            <person name="Rider S.D."/>
        </authorList>
    </citation>
    <scope>NUCLEOTIDE SEQUENCE [LARGE SCALE GENOMIC DNA]</scope>
    <source>
        <strain evidence="1">Arlian Lab</strain>
        <tissue evidence="1">Whole body</tissue>
    </source>
</reference>
<dbReference type="Gene3D" id="3.40.390.10">
    <property type="entry name" value="Collagenase (Catalytic Domain)"/>
    <property type="match status" value="1"/>
</dbReference>
<protein>
    <recommendedName>
        <fullName evidence="3">Peptidase M13 C-terminal domain-containing protein</fullName>
    </recommendedName>
</protein>
<evidence type="ECO:0000313" key="2">
    <source>
        <dbReference type="Proteomes" id="UP000194236"/>
    </source>
</evidence>
<dbReference type="AlphaFoldDB" id="A0A1Y3BLP9"/>
<dbReference type="Proteomes" id="UP000194236">
    <property type="component" value="Unassembled WGS sequence"/>
</dbReference>
<dbReference type="GO" id="GO:0008237">
    <property type="term" value="F:metallopeptidase activity"/>
    <property type="evidence" value="ECO:0007669"/>
    <property type="project" value="InterPro"/>
</dbReference>
<keyword evidence="2" id="KW-1185">Reference proteome</keyword>
<gene>
    <name evidence="1" type="ORF">BLA29_010015</name>
</gene>